<keyword evidence="5 9" id="KW-0472">Membrane</keyword>
<dbReference type="EMBL" id="PZQS01000005">
    <property type="protein sequence ID" value="PVD30712.1"/>
    <property type="molecule type" value="Genomic_DNA"/>
</dbReference>
<reference evidence="11 12" key="1">
    <citation type="submission" date="2018-04" db="EMBL/GenBank/DDBJ databases">
        <title>The genome of golden apple snail Pomacea canaliculata provides insight into stress tolerance and invasive adaptation.</title>
        <authorList>
            <person name="Liu C."/>
            <person name="Liu B."/>
            <person name="Ren Y."/>
            <person name="Zhang Y."/>
            <person name="Wang H."/>
            <person name="Li S."/>
            <person name="Jiang F."/>
            <person name="Yin L."/>
            <person name="Zhang G."/>
            <person name="Qian W."/>
            <person name="Fan W."/>
        </authorList>
    </citation>
    <scope>NUCLEOTIDE SEQUENCE [LARGE SCALE GENOMIC DNA]</scope>
    <source>
        <strain evidence="11">SZHN2017</strain>
        <tissue evidence="11">Muscle</tissue>
    </source>
</reference>
<keyword evidence="3 9" id="KW-1133">Transmembrane helix</keyword>
<evidence type="ECO:0000313" key="12">
    <source>
        <dbReference type="Proteomes" id="UP000245119"/>
    </source>
</evidence>
<dbReference type="SUPFAM" id="SSF81321">
    <property type="entry name" value="Family A G protein-coupled receptor-like"/>
    <property type="match status" value="1"/>
</dbReference>
<dbReference type="CDD" id="cd14978">
    <property type="entry name" value="7tmA_FMRFamide_R-like"/>
    <property type="match status" value="1"/>
</dbReference>
<dbReference type="GO" id="GO:0005886">
    <property type="term" value="C:plasma membrane"/>
    <property type="evidence" value="ECO:0007669"/>
    <property type="project" value="TreeGrafter"/>
</dbReference>
<keyword evidence="7" id="KW-0807">Transducer</keyword>
<feature type="transmembrane region" description="Helical" evidence="9">
    <location>
        <begin position="143"/>
        <end position="164"/>
    </location>
</feature>
<keyword evidence="4" id="KW-0297">G-protein coupled receptor</keyword>
<dbReference type="Pfam" id="PF00001">
    <property type="entry name" value="7tm_1"/>
    <property type="match status" value="1"/>
</dbReference>
<name>A0A2T7PBD1_POMCA</name>
<feature type="transmembrane region" description="Helical" evidence="9">
    <location>
        <begin position="185"/>
        <end position="207"/>
    </location>
</feature>
<accession>A0A2T7PBD1</accession>
<dbReference type="AlphaFoldDB" id="A0A2T7PBD1"/>
<dbReference type="InterPro" id="IPR017452">
    <property type="entry name" value="GPCR_Rhodpsn_7TM"/>
</dbReference>
<keyword evidence="2 9" id="KW-0812">Transmembrane</keyword>
<comment type="caution">
    <text evidence="11">The sequence shown here is derived from an EMBL/GenBank/DDBJ whole genome shotgun (WGS) entry which is preliminary data.</text>
</comment>
<evidence type="ECO:0000256" key="9">
    <source>
        <dbReference type="SAM" id="Phobius"/>
    </source>
</evidence>
<evidence type="ECO:0000256" key="1">
    <source>
        <dbReference type="ARBA" id="ARBA00004141"/>
    </source>
</evidence>
<organism evidence="11 12">
    <name type="scientific">Pomacea canaliculata</name>
    <name type="common">Golden apple snail</name>
    <dbReference type="NCBI Taxonomy" id="400727"/>
    <lineage>
        <taxon>Eukaryota</taxon>
        <taxon>Metazoa</taxon>
        <taxon>Spiralia</taxon>
        <taxon>Lophotrochozoa</taxon>
        <taxon>Mollusca</taxon>
        <taxon>Gastropoda</taxon>
        <taxon>Caenogastropoda</taxon>
        <taxon>Architaenioglossa</taxon>
        <taxon>Ampullarioidea</taxon>
        <taxon>Ampullariidae</taxon>
        <taxon>Pomacea</taxon>
    </lineage>
</organism>
<sequence length="432" mass="48182">MLNEVENVTLSRLDFDRGVTFEDVAPSSQVGVVSQLPGNESSINDTVFSLDQSFRLYTEYLASEWLLYTYRPLCATFGMAGNLLSIVVVMTTPQLRQSSTSVFMVALSVLDWLISMYSALTLLPKESFIGEQTFFTSTLQCRLHYFTILFVIHFDTLTMVAMTVQRFIAVRHPLQAAVWNTKRGAAMCLLLAASIAFLANIVHLLTFNLQPFDGRYRGRCSPGDGLGQFIQMRVYPWLDSAIYFFIPSTSISFFNIFIYRALREATQFKQKSANGHRGLGRSGHCGPGPFSSTESIISSSHASDSGLDLSSSLDMDTVCPPSSDKPSGMAARATSAASTDSRRSSTQLSKMLLCISIAFLVLTSPLGVFIVVFRYWNPPSGHEKAMFTLIYDVTECLMFTNHSINFLLYCVSGTRFRERAMSILFCSFRKKK</sequence>
<proteinExistence type="predicted"/>
<feature type="transmembrane region" description="Helical" evidence="9">
    <location>
        <begin position="388"/>
        <end position="411"/>
    </location>
</feature>
<dbReference type="PANTHER" id="PTHR24243">
    <property type="entry name" value="G-PROTEIN COUPLED RECEPTOR"/>
    <property type="match status" value="1"/>
</dbReference>
<dbReference type="PROSITE" id="PS50262">
    <property type="entry name" value="G_PROTEIN_RECEP_F1_2"/>
    <property type="match status" value="1"/>
</dbReference>
<dbReference type="Gene3D" id="1.20.1070.10">
    <property type="entry name" value="Rhodopsin 7-helix transmembrane proteins"/>
    <property type="match status" value="1"/>
</dbReference>
<evidence type="ECO:0000259" key="10">
    <source>
        <dbReference type="PROSITE" id="PS50262"/>
    </source>
</evidence>
<dbReference type="PANTHER" id="PTHR24243:SF230">
    <property type="entry name" value="G-PROTEIN COUPLED RECEPTORS FAMILY 1 PROFILE DOMAIN-CONTAINING PROTEIN"/>
    <property type="match status" value="1"/>
</dbReference>
<gene>
    <name evidence="11" type="ORF">C0Q70_09987</name>
</gene>
<evidence type="ECO:0000256" key="7">
    <source>
        <dbReference type="ARBA" id="ARBA00023224"/>
    </source>
</evidence>
<feature type="transmembrane region" description="Helical" evidence="9">
    <location>
        <begin position="70"/>
        <end position="90"/>
    </location>
</feature>
<evidence type="ECO:0000256" key="8">
    <source>
        <dbReference type="SAM" id="MobiDB-lite"/>
    </source>
</evidence>
<dbReference type="PRINTS" id="PR00237">
    <property type="entry name" value="GPCRRHODOPSN"/>
</dbReference>
<feature type="region of interest" description="Disordered" evidence="8">
    <location>
        <begin position="317"/>
        <end position="338"/>
    </location>
</feature>
<feature type="transmembrane region" description="Helical" evidence="9">
    <location>
        <begin position="241"/>
        <end position="262"/>
    </location>
</feature>
<evidence type="ECO:0000256" key="6">
    <source>
        <dbReference type="ARBA" id="ARBA00023170"/>
    </source>
</evidence>
<protein>
    <recommendedName>
        <fullName evidence="10">G-protein coupled receptors family 1 profile domain-containing protein</fullName>
    </recommendedName>
</protein>
<evidence type="ECO:0000256" key="2">
    <source>
        <dbReference type="ARBA" id="ARBA00022692"/>
    </source>
</evidence>
<evidence type="ECO:0000256" key="3">
    <source>
        <dbReference type="ARBA" id="ARBA00022989"/>
    </source>
</evidence>
<dbReference type="OrthoDB" id="6067700at2759"/>
<evidence type="ECO:0000256" key="5">
    <source>
        <dbReference type="ARBA" id="ARBA00023136"/>
    </source>
</evidence>
<dbReference type="InterPro" id="IPR000276">
    <property type="entry name" value="GPCR_Rhodpsn"/>
</dbReference>
<feature type="domain" description="G-protein coupled receptors family 1 profile" evidence="10">
    <location>
        <begin position="81"/>
        <end position="409"/>
    </location>
</feature>
<keyword evidence="6" id="KW-0675">Receptor</keyword>
<feature type="transmembrane region" description="Helical" evidence="9">
    <location>
        <begin position="102"/>
        <end position="123"/>
    </location>
</feature>
<comment type="subcellular location">
    <subcellularLocation>
        <location evidence="1">Membrane</location>
        <topology evidence="1">Multi-pass membrane protein</topology>
    </subcellularLocation>
</comment>
<dbReference type="Proteomes" id="UP000245119">
    <property type="component" value="Linkage Group LG5"/>
</dbReference>
<evidence type="ECO:0000256" key="4">
    <source>
        <dbReference type="ARBA" id="ARBA00023040"/>
    </source>
</evidence>
<evidence type="ECO:0000313" key="11">
    <source>
        <dbReference type="EMBL" id="PVD30712.1"/>
    </source>
</evidence>
<feature type="transmembrane region" description="Helical" evidence="9">
    <location>
        <begin position="351"/>
        <end position="376"/>
    </location>
</feature>
<dbReference type="GO" id="GO:0004930">
    <property type="term" value="F:G protein-coupled receptor activity"/>
    <property type="evidence" value="ECO:0007669"/>
    <property type="project" value="UniProtKB-KW"/>
</dbReference>
<dbReference type="OMA" id="FKQKSAN"/>
<keyword evidence="12" id="KW-1185">Reference proteome</keyword>